<keyword evidence="2" id="KW-1185">Reference proteome</keyword>
<dbReference type="EMBL" id="CAJJDP010000042">
    <property type="protein sequence ID" value="CAD8162584.1"/>
    <property type="molecule type" value="Genomic_DNA"/>
</dbReference>
<protein>
    <submittedName>
        <fullName evidence="1">Uncharacterized protein</fullName>
    </submittedName>
</protein>
<proteinExistence type="predicted"/>
<organism evidence="1 2">
    <name type="scientific">Paramecium octaurelia</name>
    <dbReference type="NCBI Taxonomy" id="43137"/>
    <lineage>
        <taxon>Eukaryota</taxon>
        <taxon>Sar</taxon>
        <taxon>Alveolata</taxon>
        <taxon>Ciliophora</taxon>
        <taxon>Intramacronucleata</taxon>
        <taxon>Oligohymenophorea</taxon>
        <taxon>Peniculida</taxon>
        <taxon>Parameciidae</taxon>
        <taxon>Paramecium</taxon>
    </lineage>
</organism>
<evidence type="ECO:0000313" key="1">
    <source>
        <dbReference type="EMBL" id="CAD8162584.1"/>
    </source>
</evidence>
<sequence length="586" mass="70004">MIELELKCANKHQKPILSVVFDNKHVNNQKLLCHECMETFTEDARIMGFKVVNQMIAESQKQKRDFVEILIENNQKILKSIQLSLVELKSSIIQKLDSLDAITNSWIQNLNNIKSDKAAYSFFEELDKIISYGKEKVSQINKQTIFNEIKETNSLWNEKFKNKLKKFTMFKDYLKCQVILQDLTLQEQVNLPSNQEQFLKIVDTQFKAIKGIFNQYILYTKNEEQYINYFRNEIIKQNPFETQNNECQNIFQLFKRELIENKQFIFINKVEQNLPYLDIFHQTISKKIENSKNSLLDMRQFYSQSIYYDVVSKANIQDYLNNFPIKSFVQSGTFLRNLQTLLDSLHIKYEKTFVFEGDINYVINFDSFQKQQKSIKFDNFVQIDLSGTKISENFKYIYKDLEVIQKCDQSWNNNLKFKQDLLQQYIIISTQIEIKPDQNQDQKSLNYIKSPPSDIPQYIRTNFLQQFNTIMIEQNYWNKLYEELYNLIKQKIEYQSTTSNQQVINDNKDHENISFYNPQIIQSIIQKVQTNIKVKYNNQFAQFGVMLTDIGEKCIFYYSMLITWRFLSRKVESKKEITKLLYQLLV</sequence>
<gene>
    <name evidence="1" type="ORF">POCTA_138.1.T0420010</name>
</gene>
<dbReference type="OrthoDB" id="319411at2759"/>
<reference evidence="1" key="1">
    <citation type="submission" date="2021-01" db="EMBL/GenBank/DDBJ databases">
        <authorList>
            <consortium name="Genoscope - CEA"/>
            <person name="William W."/>
        </authorList>
    </citation>
    <scope>NUCLEOTIDE SEQUENCE</scope>
</reference>
<dbReference type="AlphaFoldDB" id="A0A8S1UE11"/>
<accession>A0A8S1UE11</accession>
<name>A0A8S1UE11_PAROT</name>
<evidence type="ECO:0000313" key="2">
    <source>
        <dbReference type="Proteomes" id="UP000683925"/>
    </source>
</evidence>
<dbReference type="Proteomes" id="UP000683925">
    <property type="component" value="Unassembled WGS sequence"/>
</dbReference>
<comment type="caution">
    <text evidence="1">The sequence shown here is derived from an EMBL/GenBank/DDBJ whole genome shotgun (WGS) entry which is preliminary data.</text>
</comment>